<dbReference type="VEuPathDB" id="FungiDB:Z518_03067"/>
<protein>
    <submittedName>
        <fullName evidence="1">Rhinocladiella mackenziei CBS 650.93 unplaced genomic scaffold supercont1.2, whole genome shotgun sequence</fullName>
    </submittedName>
</protein>
<dbReference type="PANTHER" id="PTHR37540:SF5">
    <property type="entry name" value="TRANSCRIPTION FACTOR DOMAIN-CONTAINING PROTEIN"/>
    <property type="match status" value="1"/>
</dbReference>
<evidence type="ECO:0000313" key="1">
    <source>
        <dbReference type="EMBL" id="KIX08411.1"/>
    </source>
</evidence>
<dbReference type="PANTHER" id="PTHR37540">
    <property type="entry name" value="TRANSCRIPTION FACTOR (ACR-2), PUTATIVE-RELATED-RELATED"/>
    <property type="match status" value="1"/>
</dbReference>
<dbReference type="EMBL" id="KN847476">
    <property type="protein sequence ID" value="KIX08411.1"/>
    <property type="molecule type" value="Genomic_DNA"/>
</dbReference>
<dbReference type="AlphaFoldDB" id="A0A0D2IYF4"/>
<evidence type="ECO:0000313" key="2">
    <source>
        <dbReference type="Proteomes" id="UP000053617"/>
    </source>
</evidence>
<accession>A0A0D2IYF4</accession>
<dbReference type="Proteomes" id="UP000053617">
    <property type="component" value="Unassembled WGS sequence"/>
</dbReference>
<dbReference type="HOGENOM" id="CLU_032227_2_0_1"/>
<reference evidence="1 2" key="1">
    <citation type="submission" date="2015-01" db="EMBL/GenBank/DDBJ databases">
        <title>The Genome Sequence of Rhinocladiella mackenzie CBS 650.93.</title>
        <authorList>
            <consortium name="The Broad Institute Genomics Platform"/>
            <person name="Cuomo C."/>
            <person name="de Hoog S."/>
            <person name="Gorbushina A."/>
            <person name="Stielow B."/>
            <person name="Teixiera M."/>
            <person name="Abouelleil A."/>
            <person name="Chapman S.B."/>
            <person name="Priest M."/>
            <person name="Young S.K."/>
            <person name="Wortman J."/>
            <person name="Nusbaum C."/>
            <person name="Birren B."/>
        </authorList>
    </citation>
    <scope>NUCLEOTIDE SEQUENCE [LARGE SCALE GENOMIC DNA]</scope>
    <source>
        <strain evidence="1 2">CBS 650.93</strain>
    </source>
</reference>
<dbReference type="Pfam" id="PF11951">
    <property type="entry name" value="Fungal_trans_2"/>
    <property type="match status" value="1"/>
</dbReference>
<dbReference type="RefSeq" id="XP_013275547.1">
    <property type="nucleotide sequence ID" value="XM_013420093.1"/>
</dbReference>
<name>A0A0D2IYF4_9EURO</name>
<organism evidence="1 2">
    <name type="scientific">Rhinocladiella mackenziei CBS 650.93</name>
    <dbReference type="NCBI Taxonomy" id="1442369"/>
    <lineage>
        <taxon>Eukaryota</taxon>
        <taxon>Fungi</taxon>
        <taxon>Dikarya</taxon>
        <taxon>Ascomycota</taxon>
        <taxon>Pezizomycotina</taxon>
        <taxon>Eurotiomycetes</taxon>
        <taxon>Chaetothyriomycetidae</taxon>
        <taxon>Chaetothyriales</taxon>
        <taxon>Herpotrichiellaceae</taxon>
        <taxon>Rhinocladiella</taxon>
    </lineage>
</organism>
<sequence length="492" mass="56179">MPEPVLALSITTPQSWAKRHTVKHRRPKRNVLHPNQLKFKIQGSKQQLLQMALAKQSPIRKSPTNGLQLDPFQTYPIPTTTCVANMAQYFMQVWGPQHGRAFAFDGYPNPYLSLLWPFALQSDLYFEGLIALCRATSLASQGRSAREDNAFAFHRGNVMTKLRARLQNPQECADDTTILTVATLGTIDYILGDHTAATAHVSGMRQMIKIRGVINPTTPWERLLQANVAAYESLWSFLFAADSMSDDTPRQSGQLVQNAELPIYMTHPFKPEVCEMLSKLPQGFCDIGLTGVLSLQMIRLLSELTSLIARFSVPFMEEHVEMTSRPKMQTTLEDLHRLSTLQTTQTERFLSHGLVAFCYLLRFIHFQDKLTGFYETALKALTTVALRQTPTHRAPDRRCHLWANMMIATALQNGQHPPPAWKSVMQQFLDKYYEARQWKKLEKELKTFFWGEKVSELCKEAYDEAVKRNEKPEATEERPSHHSTMAIRNVIL</sequence>
<dbReference type="InterPro" id="IPR021858">
    <property type="entry name" value="Fun_TF"/>
</dbReference>
<dbReference type="GeneID" id="25291138"/>
<gene>
    <name evidence="1" type="ORF">Z518_03067</name>
</gene>
<keyword evidence="2" id="KW-1185">Reference proteome</keyword>
<proteinExistence type="predicted"/>
<dbReference type="OrthoDB" id="3469225at2759"/>